<evidence type="ECO:0000313" key="3">
    <source>
        <dbReference type="Proteomes" id="UP000249061"/>
    </source>
</evidence>
<feature type="region of interest" description="Disordered" evidence="1">
    <location>
        <begin position="66"/>
        <end position="86"/>
    </location>
</feature>
<comment type="caution">
    <text evidence="2">The sequence shown here is derived from an EMBL/GenBank/DDBJ whole genome shotgun (WGS) entry which is preliminary data.</text>
</comment>
<dbReference type="AlphaFoldDB" id="A0A2W5T5N0"/>
<evidence type="ECO:0000256" key="1">
    <source>
        <dbReference type="SAM" id="MobiDB-lite"/>
    </source>
</evidence>
<sequence length="86" mass="9169">MWRTTLADIVGASVRDDFELQTKIPGVDAPTAEFAAHLRASVSDCGETLVELPEETFLHVLSTSGLKSQAAATRSSKSTSSNPPEH</sequence>
<feature type="compositionally biased region" description="Low complexity" evidence="1">
    <location>
        <begin position="67"/>
        <end position="86"/>
    </location>
</feature>
<proteinExistence type="predicted"/>
<gene>
    <name evidence="2" type="ORF">DI536_19130</name>
</gene>
<protein>
    <submittedName>
        <fullName evidence="2">Uncharacterized protein</fullName>
    </submittedName>
</protein>
<evidence type="ECO:0000313" key="2">
    <source>
        <dbReference type="EMBL" id="PZR10789.1"/>
    </source>
</evidence>
<organism evidence="2 3">
    <name type="scientific">Archangium gephyra</name>
    <dbReference type="NCBI Taxonomy" id="48"/>
    <lineage>
        <taxon>Bacteria</taxon>
        <taxon>Pseudomonadati</taxon>
        <taxon>Myxococcota</taxon>
        <taxon>Myxococcia</taxon>
        <taxon>Myxococcales</taxon>
        <taxon>Cystobacterineae</taxon>
        <taxon>Archangiaceae</taxon>
        <taxon>Archangium</taxon>
    </lineage>
</organism>
<name>A0A2W5T5N0_9BACT</name>
<dbReference type="EMBL" id="QFQP01000016">
    <property type="protein sequence ID" value="PZR10789.1"/>
    <property type="molecule type" value="Genomic_DNA"/>
</dbReference>
<dbReference type="Proteomes" id="UP000249061">
    <property type="component" value="Unassembled WGS sequence"/>
</dbReference>
<accession>A0A2W5T5N0</accession>
<reference evidence="2 3" key="1">
    <citation type="submission" date="2017-08" db="EMBL/GenBank/DDBJ databases">
        <title>Infants hospitalized years apart are colonized by the same room-sourced microbial strains.</title>
        <authorList>
            <person name="Brooks B."/>
            <person name="Olm M.R."/>
            <person name="Firek B.A."/>
            <person name="Baker R."/>
            <person name="Thomas B.C."/>
            <person name="Morowitz M.J."/>
            <person name="Banfield J.F."/>
        </authorList>
    </citation>
    <scope>NUCLEOTIDE SEQUENCE [LARGE SCALE GENOMIC DNA]</scope>
    <source>
        <strain evidence="2">S2_003_000_R2_14</strain>
    </source>
</reference>